<keyword evidence="2" id="KW-1185">Reference proteome</keyword>
<dbReference type="Gene3D" id="2.60.120.620">
    <property type="entry name" value="q2cbj1_9rhob like domain"/>
    <property type="match status" value="1"/>
</dbReference>
<protein>
    <submittedName>
        <fullName evidence="1">Phytanoyl-CoA dioxygenase family protein</fullName>
    </submittedName>
</protein>
<organism evidence="1 2">
    <name type="scientific">Viridothelium virens</name>
    <name type="common">Speckled blister lichen</name>
    <name type="synonym">Trypethelium virens</name>
    <dbReference type="NCBI Taxonomy" id="1048519"/>
    <lineage>
        <taxon>Eukaryota</taxon>
        <taxon>Fungi</taxon>
        <taxon>Dikarya</taxon>
        <taxon>Ascomycota</taxon>
        <taxon>Pezizomycotina</taxon>
        <taxon>Dothideomycetes</taxon>
        <taxon>Dothideomycetes incertae sedis</taxon>
        <taxon>Trypetheliales</taxon>
        <taxon>Trypetheliaceae</taxon>
        <taxon>Viridothelium</taxon>
    </lineage>
</organism>
<dbReference type="EMBL" id="ML991821">
    <property type="protein sequence ID" value="KAF2231942.1"/>
    <property type="molecule type" value="Genomic_DNA"/>
</dbReference>
<proteinExistence type="predicted"/>
<dbReference type="InterPro" id="IPR008775">
    <property type="entry name" value="Phytyl_CoA_dOase-like"/>
</dbReference>
<dbReference type="Proteomes" id="UP000800092">
    <property type="component" value="Unassembled WGS sequence"/>
</dbReference>
<gene>
    <name evidence="1" type="ORF">EV356DRAFT_277428</name>
</gene>
<accession>A0A6A6H1U0</accession>
<dbReference type="GO" id="GO:0001561">
    <property type="term" value="P:fatty acid alpha-oxidation"/>
    <property type="evidence" value="ECO:0007669"/>
    <property type="project" value="InterPro"/>
</dbReference>
<dbReference type="GO" id="GO:0048244">
    <property type="term" value="F:phytanoyl-CoA dioxygenase activity"/>
    <property type="evidence" value="ECO:0007669"/>
    <property type="project" value="InterPro"/>
</dbReference>
<evidence type="ECO:0000313" key="1">
    <source>
        <dbReference type="EMBL" id="KAF2231942.1"/>
    </source>
</evidence>
<name>A0A6A6H1U0_VIRVR</name>
<dbReference type="SUPFAM" id="SSF51197">
    <property type="entry name" value="Clavaminate synthase-like"/>
    <property type="match status" value="1"/>
</dbReference>
<keyword evidence="1" id="KW-0223">Dioxygenase</keyword>
<dbReference type="Pfam" id="PF05721">
    <property type="entry name" value="PhyH"/>
    <property type="match status" value="1"/>
</dbReference>
<evidence type="ECO:0000313" key="2">
    <source>
        <dbReference type="Proteomes" id="UP000800092"/>
    </source>
</evidence>
<dbReference type="OrthoDB" id="187894at2759"/>
<dbReference type="InterPro" id="IPR047128">
    <property type="entry name" value="PhyH"/>
</dbReference>
<reference evidence="1" key="1">
    <citation type="journal article" date="2020" name="Stud. Mycol.">
        <title>101 Dothideomycetes genomes: a test case for predicting lifestyles and emergence of pathogens.</title>
        <authorList>
            <person name="Haridas S."/>
            <person name="Albert R."/>
            <person name="Binder M."/>
            <person name="Bloem J."/>
            <person name="Labutti K."/>
            <person name="Salamov A."/>
            <person name="Andreopoulos B."/>
            <person name="Baker S."/>
            <person name="Barry K."/>
            <person name="Bills G."/>
            <person name="Bluhm B."/>
            <person name="Cannon C."/>
            <person name="Castanera R."/>
            <person name="Culley D."/>
            <person name="Daum C."/>
            <person name="Ezra D."/>
            <person name="Gonzalez J."/>
            <person name="Henrissat B."/>
            <person name="Kuo A."/>
            <person name="Liang C."/>
            <person name="Lipzen A."/>
            <person name="Lutzoni F."/>
            <person name="Magnuson J."/>
            <person name="Mondo S."/>
            <person name="Nolan M."/>
            <person name="Ohm R."/>
            <person name="Pangilinan J."/>
            <person name="Park H.-J."/>
            <person name="Ramirez L."/>
            <person name="Alfaro M."/>
            <person name="Sun H."/>
            <person name="Tritt A."/>
            <person name="Yoshinaga Y."/>
            <person name="Zwiers L.-H."/>
            <person name="Turgeon B."/>
            <person name="Goodwin S."/>
            <person name="Spatafora J."/>
            <person name="Crous P."/>
            <person name="Grigoriev I."/>
        </authorList>
    </citation>
    <scope>NUCLEOTIDE SEQUENCE</scope>
    <source>
        <strain evidence="1">Tuck. ex Michener</strain>
    </source>
</reference>
<dbReference type="PANTHER" id="PTHR21308">
    <property type="entry name" value="PHYTANOYL-COA ALPHA-HYDROXYLASE"/>
    <property type="match status" value="1"/>
</dbReference>
<dbReference type="PANTHER" id="PTHR21308:SF8">
    <property type="entry name" value="PHYTANOYL-COA DIOXYGENASE FAMILY PROTEIN (AFU_ORTHOLOGUE AFUA_2G09620)"/>
    <property type="match status" value="1"/>
</dbReference>
<keyword evidence="1" id="KW-0560">Oxidoreductase</keyword>
<sequence>MGLSPEPVQLRSSNRVHDFDLTPHPAAGLPSRIFTSTPCLDSLKKLCSQTTSQATYPLVSSIIHNVPVYYLPDLSSVHHVLSNPKLLSNLQDEWHHILLSGPGVLVLKGMFTDCSVISSTNDAFEQIVARERATSEGKGDHFGTAGTNTRIWNSLQKHCIADPESFVQYYSNPWLAAICEAWLGPAFRVTAQANIVHPGGKAQTSHRDYHLGFQSAEVTNRFPKAIQVASQFLTLQGAVAHSNMPAASGPTRFLPFSQMFEEGFLAYRLPEFQNWFEQRWVALDLEIGDAVFFNPALFHAAGENKMADFDRKANLLQISSAFGKTMENLDTFNMISACWEELIKKFESEGQGEGIECLVKALAEGYPFPTNLDRRVPGPGGMAPSSEQDLVKHGLHEHWAKEHILEELRILRMESAA</sequence>
<dbReference type="AlphaFoldDB" id="A0A6A6H1U0"/>